<dbReference type="InterPro" id="IPR016071">
    <property type="entry name" value="Staphylococal_nuclease_OB-fold"/>
</dbReference>
<sequence>MTRTIRALLFAVALVADGTAANAAGTLCRVDAVRDGDSLRLVCDGETREARLYCIDAPEIGQRPWGRASRHFLRRITPSEVRIQVMDTDRYARQVVLVTSAAGGENLNLAMVRAGQAAVYRRYCTAPRFAAAETEARRQHRGIWSHPGGHQRPWEYRHAKPFAGADRQE</sequence>
<evidence type="ECO:0000256" key="3">
    <source>
        <dbReference type="ARBA" id="ARBA00022801"/>
    </source>
</evidence>
<dbReference type="SMART" id="SM00318">
    <property type="entry name" value="SNc"/>
    <property type="match status" value="1"/>
</dbReference>
<keyword evidence="1" id="KW-0540">Nuclease</keyword>
<dbReference type="SUPFAM" id="SSF50199">
    <property type="entry name" value="Staphylococcal nuclease"/>
    <property type="match status" value="1"/>
</dbReference>
<dbReference type="Gene3D" id="2.40.50.90">
    <property type="match status" value="1"/>
</dbReference>
<evidence type="ECO:0000256" key="4">
    <source>
        <dbReference type="SAM" id="SignalP"/>
    </source>
</evidence>
<evidence type="ECO:0000256" key="2">
    <source>
        <dbReference type="ARBA" id="ARBA00022759"/>
    </source>
</evidence>
<feature type="domain" description="TNase-like" evidence="5">
    <location>
        <begin position="24"/>
        <end position="146"/>
    </location>
</feature>
<dbReference type="eggNOG" id="COG1525">
    <property type="taxonomic scope" value="Bacteria"/>
</dbReference>
<dbReference type="PANTHER" id="PTHR12302">
    <property type="entry name" value="EBNA2 BINDING PROTEIN P100"/>
    <property type="match status" value="1"/>
</dbReference>
<dbReference type="PROSITE" id="PS50830">
    <property type="entry name" value="TNASE_3"/>
    <property type="match status" value="1"/>
</dbReference>
<name>L0H0Z0_9GAMM</name>
<dbReference type="GO" id="GO:0016787">
    <property type="term" value="F:hydrolase activity"/>
    <property type="evidence" value="ECO:0007669"/>
    <property type="project" value="UniProtKB-KW"/>
</dbReference>
<dbReference type="GO" id="GO:0004519">
    <property type="term" value="F:endonuclease activity"/>
    <property type="evidence" value="ECO:0007669"/>
    <property type="project" value="UniProtKB-KW"/>
</dbReference>
<dbReference type="STRING" id="765912.Thimo_3201"/>
<reference evidence="6 7" key="1">
    <citation type="submission" date="2011-09" db="EMBL/GenBank/DDBJ databases">
        <title>Complete sequence of chromosome of Thioflavicoccus mobilis 8321.</title>
        <authorList>
            <consortium name="US DOE Joint Genome Institute"/>
            <person name="Lucas S."/>
            <person name="Han J."/>
            <person name="Lapidus A."/>
            <person name="Cheng J.-F."/>
            <person name="Goodwin L."/>
            <person name="Pitluck S."/>
            <person name="Peters L."/>
            <person name="Ovchinnikova G."/>
            <person name="Lu M."/>
            <person name="Detter J.C."/>
            <person name="Han C."/>
            <person name="Tapia R."/>
            <person name="Land M."/>
            <person name="Hauser L."/>
            <person name="Kyrpides N."/>
            <person name="Ivanova N."/>
            <person name="Pagani I."/>
            <person name="Vogl K."/>
            <person name="Liu Z."/>
            <person name="Imhoff J."/>
            <person name="Thiel V."/>
            <person name="Frigaard N.-U."/>
            <person name="Bryant D."/>
            <person name="Woyke T."/>
        </authorList>
    </citation>
    <scope>NUCLEOTIDE SEQUENCE [LARGE SCALE GENOMIC DNA]</scope>
    <source>
        <strain evidence="6 7">8321</strain>
    </source>
</reference>
<dbReference type="AlphaFoldDB" id="L0H0Z0"/>
<dbReference type="Pfam" id="PF00565">
    <property type="entry name" value="SNase"/>
    <property type="match status" value="1"/>
</dbReference>
<organism evidence="6 7">
    <name type="scientific">Thioflavicoccus mobilis 8321</name>
    <dbReference type="NCBI Taxonomy" id="765912"/>
    <lineage>
        <taxon>Bacteria</taxon>
        <taxon>Pseudomonadati</taxon>
        <taxon>Pseudomonadota</taxon>
        <taxon>Gammaproteobacteria</taxon>
        <taxon>Chromatiales</taxon>
        <taxon>Chromatiaceae</taxon>
        <taxon>Thioflavicoccus</taxon>
    </lineage>
</organism>
<proteinExistence type="predicted"/>
<protein>
    <submittedName>
        <fullName evidence="6">Micrococcal nuclease-like nuclease</fullName>
    </submittedName>
</protein>
<dbReference type="InterPro" id="IPR035437">
    <property type="entry name" value="SNase_OB-fold_sf"/>
</dbReference>
<evidence type="ECO:0000256" key="1">
    <source>
        <dbReference type="ARBA" id="ARBA00022722"/>
    </source>
</evidence>
<dbReference type="OrthoDB" id="6867997at2"/>
<dbReference type="HOGENOM" id="CLU_046484_7_2_6"/>
<keyword evidence="7" id="KW-1185">Reference proteome</keyword>
<dbReference type="RefSeq" id="WP_015282009.1">
    <property type="nucleotide sequence ID" value="NC_019940.1"/>
</dbReference>
<evidence type="ECO:0000259" key="5">
    <source>
        <dbReference type="PROSITE" id="PS50830"/>
    </source>
</evidence>
<dbReference type="PANTHER" id="PTHR12302:SF3">
    <property type="entry name" value="SERINE_THREONINE-PROTEIN KINASE 31"/>
    <property type="match status" value="1"/>
</dbReference>
<evidence type="ECO:0000313" key="6">
    <source>
        <dbReference type="EMBL" id="AGA91881.1"/>
    </source>
</evidence>
<keyword evidence="4" id="KW-0732">Signal</keyword>
<feature type="chain" id="PRO_5005687977" evidence="4">
    <location>
        <begin position="24"/>
        <end position="169"/>
    </location>
</feature>
<dbReference type="KEGG" id="tmb:Thimo_3201"/>
<accession>L0H0Z0</accession>
<dbReference type="Proteomes" id="UP000010816">
    <property type="component" value="Chromosome"/>
</dbReference>
<keyword evidence="3" id="KW-0378">Hydrolase</keyword>
<keyword evidence="2" id="KW-0255">Endonuclease</keyword>
<dbReference type="EMBL" id="CP003051">
    <property type="protein sequence ID" value="AGA91881.1"/>
    <property type="molecule type" value="Genomic_DNA"/>
</dbReference>
<gene>
    <name evidence="6" type="ORF">Thimo_3201</name>
</gene>
<feature type="signal peptide" evidence="4">
    <location>
        <begin position="1"/>
        <end position="23"/>
    </location>
</feature>
<evidence type="ECO:0000313" key="7">
    <source>
        <dbReference type="Proteomes" id="UP000010816"/>
    </source>
</evidence>